<dbReference type="AlphaFoldDB" id="A0A0F9LC50"/>
<reference evidence="2" key="1">
    <citation type="journal article" date="2015" name="Nature">
        <title>Complex archaea that bridge the gap between prokaryotes and eukaryotes.</title>
        <authorList>
            <person name="Spang A."/>
            <person name="Saw J.H."/>
            <person name="Jorgensen S.L."/>
            <person name="Zaremba-Niedzwiedzka K."/>
            <person name="Martijn J."/>
            <person name="Lind A.E."/>
            <person name="van Eijk R."/>
            <person name="Schleper C."/>
            <person name="Guy L."/>
            <person name="Ettema T.J."/>
        </authorList>
    </citation>
    <scope>NUCLEOTIDE SEQUENCE</scope>
</reference>
<gene>
    <name evidence="2" type="ORF">LCGC14_1598310</name>
</gene>
<comment type="caution">
    <text evidence="2">The sequence shown here is derived from an EMBL/GenBank/DDBJ whole genome shotgun (WGS) entry which is preliminary data.</text>
</comment>
<dbReference type="EMBL" id="LAZR01012786">
    <property type="protein sequence ID" value="KKM25105.1"/>
    <property type="molecule type" value="Genomic_DNA"/>
</dbReference>
<protein>
    <submittedName>
        <fullName evidence="2">Uncharacterized protein</fullName>
    </submittedName>
</protein>
<organism evidence="2">
    <name type="scientific">marine sediment metagenome</name>
    <dbReference type="NCBI Taxonomy" id="412755"/>
    <lineage>
        <taxon>unclassified sequences</taxon>
        <taxon>metagenomes</taxon>
        <taxon>ecological metagenomes</taxon>
    </lineage>
</organism>
<name>A0A0F9LC50_9ZZZZ</name>
<evidence type="ECO:0000256" key="1">
    <source>
        <dbReference type="SAM" id="Coils"/>
    </source>
</evidence>
<evidence type="ECO:0000313" key="2">
    <source>
        <dbReference type="EMBL" id="KKM25105.1"/>
    </source>
</evidence>
<keyword evidence="1" id="KW-0175">Coiled coil</keyword>
<proteinExistence type="predicted"/>
<accession>A0A0F9LC50</accession>
<feature type="coiled-coil region" evidence="1">
    <location>
        <begin position="42"/>
        <end position="89"/>
    </location>
</feature>
<sequence>MATNIPSNLQFGSYANFRDPNYQQILQMLGSSQADTWAEWDIEEAERAQEQENWEAEFASSEETAGLAREEMQLNIDNLTAMYSALQGEYEELFSA</sequence>